<dbReference type="SUPFAM" id="SSF55729">
    <property type="entry name" value="Acyl-CoA N-acyltransferases (Nat)"/>
    <property type="match status" value="1"/>
</dbReference>
<dbReference type="Pfam" id="PF00583">
    <property type="entry name" value="Acetyltransf_1"/>
    <property type="match status" value="1"/>
</dbReference>
<sequence length="165" mass="18216">MESVIDILAARDIDRLRPLWLQLQAHHRRIGSHLEAVAPMRPPEDTWRVRRELYVEWLRSPLTRAFTAGGGDRLLGYAMVRVAESPGSWQWGERVGVLETLVVDTDARGAGIGQGLVSAARDYLAQHGVKVMNISVLAGNDAALRFYEREGAAAFVRTVVMPTGG</sequence>
<reference evidence="4 5" key="1">
    <citation type="submission" date="2022-07" db="EMBL/GenBank/DDBJ databases">
        <authorList>
            <person name="Phongsopitanun W."/>
            <person name="Tanasupawat S."/>
        </authorList>
    </citation>
    <scope>NUCLEOTIDE SEQUENCE [LARGE SCALE GENOMIC DNA]</scope>
    <source>
        <strain evidence="4 5">RCU-064</strain>
    </source>
</reference>
<evidence type="ECO:0000313" key="5">
    <source>
        <dbReference type="Proteomes" id="UP001204746"/>
    </source>
</evidence>
<name>A0ABT1V5L7_9ACTN</name>
<keyword evidence="5" id="KW-1185">Reference proteome</keyword>
<evidence type="ECO:0000256" key="1">
    <source>
        <dbReference type="ARBA" id="ARBA00022679"/>
    </source>
</evidence>
<dbReference type="EMBL" id="JANIAA010000027">
    <property type="protein sequence ID" value="MCQ8192678.1"/>
    <property type="molecule type" value="Genomic_DNA"/>
</dbReference>
<evidence type="ECO:0000256" key="2">
    <source>
        <dbReference type="ARBA" id="ARBA00023315"/>
    </source>
</evidence>
<keyword evidence="1" id="KW-0808">Transferase</keyword>
<dbReference type="CDD" id="cd04301">
    <property type="entry name" value="NAT_SF"/>
    <property type="match status" value="1"/>
</dbReference>
<evidence type="ECO:0000313" key="4">
    <source>
        <dbReference type="EMBL" id="MCQ8192678.1"/>
    </source>
</evidence>
<gene>
    <name evidence="4" type="ORF">NP777_31325</name>
</gene>
<organism evidence="4 5">
    <name type="scientific">Streptomyces rugosispiralis</name>
    <dbReference type="NCBI Taxonomy" id="2967341"/>
    <lineage>
        <taxon>Bacteria</taxon>
        <taxon>Bacillati</taxon>
        <taxon>Actinomycetota</taxon>
        <taxon>Actinomycetes</taxon>
        <taxon>Kitasatosporales</taxon>
        <taxon>Streptomycetaceae</taxon>
        <taxon>Streptomyces</taxon>
    </lineage>
</organism>
<dbReference type="PROSITE" id="PS51186">
    <property type="entry name" value="GNAT"/>
    <property type="match status" value="1"/>
</dbReference>
<dbReference type="Gene3D" id="3.40.630.30">
    <property type="match status" value="1"/>
</dbReference>
<evidence type="ECO:0000259" key="3">
    <source>
        <dbReference type="PROSITE" id="PS51186"/>
    </source>
</evidence>
<dbReference type="PANTHER" id="PTHR43877">
    <property type="entry name" value="AMINOALKYLPHOSPHONATE N-ACETYLTRANSFERASE-RELATED-RELATED"/>
    <property type="match status" value="1"/>
</dbReference>
<feature type="domain" description="N-acetyltransferase" evidence="3">
    <location>
        <begin position="25"/>
        <end position="165"/>
    </location>
</feature>
<accession>A0ABT1V5L7</accession>
<dbReference type="InterPro" id="IPR050832">
    <property type="entry name" value="Bact_Acetyltransf"/>
</dbReference>
<dbReference type="InterPro" id="IPR000182">
    <property type="entry name" value="GNAT_dom"/>
</dbReference>
<comment type="caution">
    <text evidence="4">The sequence shown here is derived from an EMBL/GenBank/DDBJ whole genome shotgun (WGS) entry which is preliminary data.</text>
</comment>
<dbReference type="RefSeq" id="WP_256653537.1">
    <property type="nucleotide sequence ID" value="NZ_JANIAA010000027.1"/>
</dbReference>
<keyword evidence="2" id="KW-0012">Acyltransferase</keyword>
<dbReference type="Proteomes" id="UP001204746">
    <property type="component" value="Unassembled WGS sequence"/>
</dbReference>
<protein>
    <submittedName>
        <fullName evidence="4">GNAT family N-acetyltransferase</fullName>
    </submittedName>
</protein>
<proteinExistence type="predicted"/>
<dbReference type="InterPro" id="IPR016181">
    <property type="entry name" value="Acyl_CoA_acyltransferase"/>
</dbReference>
<dbReference type="PANTHER" id="PTHR43877:SF2">
    <property type="entry name" value="AMINOALKYLPHOSPHONATE N-ACETYLTRANSFERASE-RELATED"/>
    <property type="match status" value="1"/>
</dbReference>